<dbReference type="GO" id="GO:0005643">
    <property type="term" value="C:nuclear pore"/>
    <property type="evidence" value="ECO:0007669"/>
    <property type="project" value="TreeGrafter"/>
</dbReference>
<keyword evidence="3" id="KW-0539">Nucleus</keyword>
<protein>
    <recommendedName>
        <fullName evidence="10">Nuclear pore complex protein Nup160</fullName>
    </recommendedName>
</protein>
<dbReference type="Pfam" id="PF11715">
    <property type="entry name" value="Beta-prop_Nup120_160"/>
    <property type="match status" value="1"/>
</dbReference>
<dbReference type="OrthoDB" id="67716at2759"/>
<comment type="caution">
    <text evidence="8">The sequence shown here is derived from an EMBL/GenBank/DDBJ whole genome shotgun (WGS) entry which is preliminary data.</text>
</comment>
<dbReference type="InterPro" id="IPR021717">
    <property type="entry name" value="Nucleoporin_Nup160"/>
</dbReference>
<evidence type="ECO:0000259" key="4">
    <source>
        <dbReference type="Pfam" id="PF11715"/>
    </source>
</evidence>
<dbReference type="PANTHER" id="PTHR21286:SF0">
    <property type="entry name" value="NUCLEAR PORE COMPLEX PROTEIN NUP160"/>
    <property type="match status" value="1"/>
</dbReference>
<evidence type="ECO:0000313" key="8">
    <source>
        <dbReference type="EMBL" id="KAF2882963.1"/>
    </source>
</evidence>
<dbReference type="Pfam" id="PF23347">
    <property type="entry name" value="TPR_Nup160_C"/>
    <property type="match status" value="1"/>
</dbReference>
<feature type="domain" description="NUP160 helical" evidence="5">
    <location>
        <begin position="560"/>
        <end position="780"/>
    </location>
</feature>
<evidence type="ECO:0008006" key="10">
    <source>
        <dbReference type="Google" id="ProtNLM"/>
    </source>
</evidence>
<reference evidence="8" key="1">
    <citation type="submission" date="2019-08" db="EMBL/GenBank/DDBJ databases">
        <title>The genome of the North American firefly Photinus pyralis.</title>
        <authorList>
            <consortium name="Photinus pyralis genome working group"/>
            <person name="Fallon T.R."/>
            <person name="Sander Lower S.E."/>
            <person name="Weng J.-K."/>
        </authorList>
    </citation>
    <scope>NUCLEOTIDE SEQUENCE</scope>
    <source>
        <strain evidence="8">TRF0915ILg1</strain>
        <tissue evidence="8">Whole body</tissue>
    </source>
</reference>
<proteinExistence type="predicted"/>
<keyword evidence="2" id="KW-0813">Transport</keyword>
<dbReference type="InterPro" id="IPR059141">
    <property type="entry name" value="Beta-prop_Nup120_160"/>
</dbReference>
<sequence>MSEFGLSYREVIPDQTLPDVWREVTLNTGGTQSTLQDIKVAERAGGYCYKDFSKHHTRNRFIYWRINHDVLEIVEQSLDVNLSGNKIRYRFIDTPILDGITIYETFDNVIILVPTVCSVHRLIFPHPDVLHRQDEVVGSHPDLTVASIFAEASATCARDPATFNVFSNPNTANSQLPHVATSLLTVEEEAIFLLGYPSGEILLVRQAPSGQSVSIELKYESFMPRFISGIAEKFRSKMNDGNIIVSMLLHTFGLETYGLTLSRDGNLRIWSCSKGQCVATTDVLLETSEANRHLIQGAQNHVLRKTIGSNETDIMLVVFMSFSTECQFHIFRPTLIGGQFKITRINTLYSPGRDLVDFNLSSSRIWSLWRSEDGETSIYSAALCSGGEGTHWVPVILEPVPDTNFTPDTDYVDPRQAYLQHIFYPARFPLHIISKALSIYKRSPVLTEVNVSPSVLKQRVCLAVENEIQNELKEAEVSDEDYLECADWCWSRFYSCCVQYHVAGLRPLGLLLLPSVSGVVLLKKSMYSFLRPLDALEHMLLCSDYTSVEQFLNHPLLSEDLEVADDVIKLMSVIVYLEQQLSENFKITFEKELAQLKSPDVVMSTLIMEILTEMDEQFTWSISQRMNSCKDIYQAMHKLLELIKVECPRPSNMYEPSEKSLMSLNHLFSSVLGVSFVSQCLHQQAITRFTVCRNLLVIQNILLERGEQEWNALEAVRSVCSPEIVVLTQASYATLYLTELTALPFLPLESTTQRLAPLKLNPVFNLKINSMQTISLLELFVTSVGGFEAHKMYSRLDFNEESLANWHTSLLPYMTLLTQLVWPVSGSPVFAEWLLSSGQHIWLQQYVRLLNNWCEWNNCTRNFLLAASLLSTGEHNKAQDLFLKAAKGIYSDQFLADRILVSPDSQYESSGYVNYYLKVIELFELHGARDCAINVAKTALSIADKDDPHVATLHSIRFMHHLKLGHYDEAYNALTTNPDIERKKDNLRDLVKTLLDNRQLDKLMSFPYSGLEELFIGIIFTRARATDTVDNIYYDFLYSYHIKRGTGFLRLAASVMYEQAFRLLQHNTVDALEKQVKCFLASVNALSLCDKKFAWVVRPADPDEKEVEVRLPRLAGNTEEESDVITFKKHVEVLGVDDIKKELELASARLRLARFDARILANHLTTPAELVGLLTSVGIFKYALTLCSSFKLSYSFIFDTLTKQCLYLSEMEDPNAWNWLIENDLHDLSIVGNCPSVVAWNLLQVFVEEYEEENMSEIHKVVCQKIINSSGFIPHWLLASYKKRNPAELLRILYFSGRLEDAVALAGEYIQAALGHGKEHFGFKHCLVPTAPSFCLPLNVIDALIYELELQNEANSEKPFEKEHEYLKDLFVKYLETSGRISNEMCRMKMPTLP</sequence>
<evidence type="ECO:0000313" key="9">
    <source>
        <dbReference type="Proteomes" id="UP000801492"/>
    </source>
</evidence>
<comment type="subcellular location">
    <subcellularLocation>
        <location evidence="1">Nucleus</location>
    </subcellularLocation>
</comment>
<dbReference type="Proteomes" id="UP000801492">
    <property type="component" value="Unassembled WGS sequence"/>
</dbReference>
<feature type="domain" description="Nucleoporin Nup120/160 beta-propeller" evidence="4">
    <location>
        <begin position="60"/>
        <end position="537"/>
    </location>
</feature>
<dbReference type="GO" id="GO:0017056">
    <property type="term" value="F:structural constituent of nuclear pore"/>
    <property type="evidence" value="ECO:0007669"/>
    <property type="project" value="TreeGrafter"/>
</dbReference>
<dbReference type="InterPro" id="IPR056536">
    <property type="entry name" value="TPR_NUP160_C"/>
</dbReference>
<accession>A0A8K0CEB4</accession>
<dbReference type="InterPro" id="IPR056547">
    <property type="entry name" value="NUP160_helical"/>
</dbReference>
<dbReference type="InterPro" id="IPR056535">
    <property type="entry name" value="TPR_NUP160_M"/>
</dbReference>
<evidence type="ECO:0000256" key="2">
    <source>
        <dbReference type="ARBA" id="ARBA00022448"/>
    </source>
</evidence>
<evidence type="ECO:0000259" key="6">
    <source>
        <dbReference type="Pfam" id="PF23347"/>
    </source>
</evidence>
<dbReference type="Pfam" id="PF23354">
    <property type="entry name" value="TPR_NUP160_120_M"/>
    <property type="match status" value="1"/>
</dbReference>
<keyword evidence="9" id="KW-1185">Reference proteome</keyword>
<dbReference type="Pfam" id="PF23345">
    <property type="entry name" value="NUP160_helical"/>
    <property type="match status" value="1"/>
</dbReference>
<feature type="domain" description="NUP160 C-terminal TPR" evidence="6">
    <location>
        <begin position="1136"/>
        <end position="1390"/>
    </location>
</feature>
<gene>
    <name evidence="8" type="ORF">ILUMI_23191</name>
</gene>
<evidence type="ECO:0000256" key="3">
    <source>
        <dbReference type="ARBA" id="ARBA00023242"/>
    </source>
</evidence>
<dbReference type="PANTHER" id="PTHR21286">
    <property type="entry name" value="NUCLEAR PORE COMPLEX PROTEIN NUP160"/>
    <property type="match status" value="1"/>
</dbReference>
<dbReference type="EMBL" id="VTPC01090572">
    <property type="protein sequence ID" value="KAF2882963.1"/>
    <property type="molecule type" value="Genomic_DNA"/>
</dbReference>
<evidence type="ECO:0000259" key="7">
    <source>
        <dbReference type="Pfam" id="PF23354"/>
    </source>
</evidence>
<organism evidence="8 9">
    <name type="scientific">Ignelater luminosus</name>
    <name type="common">Cucubano</name>
    <name type="synonym">Pyrophorus luminosus</name>
    <dbReference type="NCBI Taxonomy" id="2038154"/>
    <lineage>
        <taxon>Eukaryota</taxon>
        <taxon>Metazoa</taxon>
        <taxon>Ecdysozoa</taxon>
        <taxon>Arthropoda</taxon>
        <taxon>Hexapoda</taxon>
        <taxon>Insecta</taxon>
        <taxon>Pterygota</taxon>
        <taxon>Neoptera</taxon>
        <taxon>Endopterygota</taxon>
        <taxon>Coleoptera</taxon>
        <taxon>Polyphaga</taxon>
        <taxon>Elateriformia</taxon>
        <taxon>Elateroidea</taxon>
        <taxon>Elateridae</taxon>
        <taxon>Agrypninae</taxon>
        <taxon>Pyrophorini</taxon>
        <taxon>Ignelater</taxon>
    </lineage>
</organism>
<feature type="domain" description="NUP160 middle TPR" evidence="7">
    <location>
        <begin position="822"/>
        <end position="1088"/>
    </location>
</feature>
<name>A0A8K0CEB4_IGNLU</name>
<evidence type="ECO:0000259" key="5">
    <source>
        <dbReference type="Pfam" id="PF23345"/>
    </source>
</evidence>
<evidence type="ECO:0000256" key="1">
    <source>
        <dbReference type="ARBA" id="ARBA00004123"/>
    </source>
</evidence>